<keyword evidence="5" id="KW-1185">Reference proteome</keyword>
<dbReference type="GO" id="GO:0015668">
    <property type="term" value="F:type III site-specific deoxyribonuclease activity"/>
    <property type="evidence" value="ECO:0007669"/>
    <property type="project" value="InterPro"/>
</dbReference>
<dbReference type="InterPro" id="IPR045572">
    <property type="entry name" value="RE_endonuc_C"/>
</dbReference>
<dbReference type="InterPro" id="IPR015927">
    <property type="entry name" value="Peptidase_S24_S26A/B/C"/>
</dbReference>
<dbReference type="InterPro" id="IPR039418">
    <property type="entry name" value="LexA-like"/>
</dbReference>
<dbReference type="InterPro" id="IPR027417">
    <property type="entry name" value="P-loop_NTPase"/>
</dbReference>
<dbReference type="RefSeq" id="WP_153758815.1">
    <property type="nucleotide sequence ID" value="NZ_CP045851.1"/>
</dbReference>
<dbReference type="REBASE" id="364853">
    <property type="entry name" value="Iba58843ORF6060P"/>
</dbReference>
<accession>A0A5Q2RCU6</accession>
<dbReference type="Pfam" id="PF04851">
    <property type="entry name" value="ResIII"/>
    <property type="match status" value="1"/>
</dbReference>
<evidence type="ECO:0000259" key="2">
    <source>
        <dbReference type="Pfam" id="PF04851"/>
    </source>
</evidence>
<dbReference type="InterPro" id="IPR036286">
    <property type="entry name" value="LexA/Signal_pep-like_sf"/>
</dbReference>
<feature type="domain" description="Type III restriction enzyme C-terminal endonuclease" evidence="3">
    <location>
        <begin position="789"/>
        <end position="889"/>
    </location>
</feature>
<evidence type="ECO:0000259" key="3">
    <source>
        <dbReference type="Pfam" id="PF19778"/>
    </source>
</evidence>
<dbReference type="Pfam" id="PF19778">
    <property type="entry name" value="RE_endonuc"/>
    <property type="match status" value="1"/>
</dbReference>
<evidence type="ECO:0000313" key="4">
    <source>
        <dbReference type="EMBL" id="QGG94709.1"/>
    </source>
</evidence>
<feature type="domain" description="Peptidase S24/S26A/S26B/S26C" evidence="1">
    <location>
        <begin position="929"/>
        <end position="1064"/>
    </location>
</feature>
<dbReference type="Pfam" id="PF00717">
    <property type="entry name" value="Peptidase_S24"/>
    <property type="match status" value="1"/>
</dbReference>
<dbReference type="Proteomes" id="UP000334019">
    <property type="component" value="Chromosome"/>
</dbReference>
<name>A0A5Q2RCU6_9ACTN</name>
<dbReference type="GO" id="GO:0003677">
    <property type="term" value="F:DNA binding"/>
    <property type="evidence" value="ECO:0007669"/>
    <property type="project" value="InterPro"/>
</dbReference>
<keyword evidence="4" id="KW-0378">Hydrolase</keyword>
<organism evidence="4 5">
    <name type="scientific">Actinomarinicola tropica</name>
    <dbReference type="NCBI Taxonomy" id="2789776"/>
    <lineage>
        <taxon>Bacteria</taxon>
        <taxon>Bacillati</taxon>
        <taxon>Actinomycetota</taxon>
        <taxon>Acidimicrobiia</taxon>
        <taxon>Acidimicrobiales</taxon>
        <taxon>Iamiaceae</taxon>
        <taxon>Actinomarinicola</taxon>
    </lineage>
</organism>
<dbReference type="SUPFAM" id="SSF51306">
    <property type="entry name" value="LexA/Signal peptidase"/>
    <property type="match status" value="1"/>
</dbReference>
<dbReference type="GO" id="GO:0004386">
    <property type="term" value="F:helicase activity"/>
    <property type="evidence" value="ECO:0007669"/>
    <property type="project" value="UniProtKB-KW"/>
</dbReference>
<dbReference type="GO" id="GO:0005524">
    <property type="term" value="F:ATP binding"/>
    <property type="evidence" value="ECO:0007669"/>
    <property type="project" value="InterPro"/>
</dbReference>
<keyword evidence="4" id="KW-0547">Nucleotide-binding</keyword>
<evidence type="ECO:0000259" key="1">
    <source>
        <dbReference type="Pfam" id="PF00717"/>
    </source>
</evidence>
<keyword evidence="4" id="KW-0067">ATP-binding</keyword>
<dbReference type="AlphaFoldDB" id="A0A5Q2RCU6"/>
<dbReference type="InterPro" id="IPR006935">
    <property type="entry name" value="Helicase/UvrB_N"/>
</dbReference>
<dbReference type="Gene3D" id="2.10.109.10">
    <property type="entry name" value="Umud Fragment, subunit A"/>
    <property type="match status" value="1"/>
</dbReference>
<sequence>MTVEIRFDPNQAYQREAIDSVVELFAGQEALEQGLGMPSLSEDGSLFEELVFGNSLELSAETARKNLRRVQDRPILLDDGTELPAVGESSRRALQDGEMPAHFNIEMETGTGKTYVYLRTIVELHLKYGFRKFVIVVPSVAIREGVLNSLALLRDHIRDLYDGLQYDHHVYDGGAPGRVRQFATASHLQIMVINIAAMTGDANTRLIHRRTDALNGYAPIEFLRACRPIVVMDEPQSLDGPTQVPAIDALHPLFRVGYSATPPVGAHLLYRLTPVDAYNQRLVKRIGVFSLTKDDDLNEAYVEVKKINATKGSVTATAVIHTATKQGTKPTQKTLRKDDDLFDLSGQRDVYAGWVVEDILADKGVVQFANGRSIAAGSTSSDTDDQQQRLMLRQAIVSHFEKELQLFLLGKRGQLAATLKPLTLFFIERVADYHPADAKLRTWFVEEYESVRSDARFRAIAPQMPAVDDVHDGYFAETKGVPKDARADSKDAADAFERIMRRKEDLLGFDEPLRFIFSHSALAEGWDNPNVFTICNLQKGKSVMRKRQQVGRGLRLPVMTNGDRCHLEDVNLLTVVAKESFSSFADKLQKEIEEETGVAFTGRIVNVRDKKPVKLKEDVLESPEFGELWQRISRLTSYRLTFDTDVVVANAIERIDGMPAVEKAKFHLSKNEVTVGAGGVGGDGGIDLGAVESEAAIKVPDVVRELCRRLPLSRATIVRILKGCSRLDDVKANPAVFIDQIADCMNRALYGELSETIEYTPSGESWPASMFRDRHQDETVAPRVVPVNRSIVDMVVCDSEVEEKFAVYLDGRNDVPLFVKLPEWYKIPTPLGNYNPDWALVRDRESDRRYYLVRETKGGSDIERLRWESEGWKIRCGEAHFDAIDVDYAFGHDPVKLIEPSDIAPVVPIRVPRLVDDADPSDRFVTHLPVYSLEAAAGYFGDGHDVELDGWVDVGDQLARIDDSMFVSQVVGRSMEPLIPDASYCIFRRIPAGSRQGKVVLAQHHSIDDVETGGSYTVKRYESHKQETDGEVVGSIELRPVNPEFEPIVLEPGDEAEVQVIAELVTVLG</sequence>
<feature type="domain" description="Helicase/UvrB N-terminal" evidence="2">
    <location>
        <begin position="13"/>
        <end position="263"/>
    </location>
</feature>
<dbReference type="Gene3D" id="3.40.50.300">
    <property type="entry name" value="P-loop containing nucleotide triphosphate hydrolases"/>
    <property type="match status" value="2"/>
</dbReference>
<gene>
    <name evidence="4" type="ORF">GH723_06065</name>
</gene>
<proteinExistence type="predicted"/>
<protein>
    <submittedName>
        <fullName evidence="4">DEAD/DEAH box helicase</fullName>
    </submittedName>
</protein>
<dbReference type="KEGG" id="atq:GH723_06065"/>
<reference evidence="4 5" key="1">
    <citation type="submission" date="2019-11" db="EMBL/GenBank/DDBJ databases">
        <authorList>
            <person name="He Y."/>
        </authorList>
    </citation>
    <scope>NUCLEOTIDE SEQUENCE [LARGE SCALE GENOMIC DNA]</scope>
    <source>
        <strain evidence="4 5">SCSIO 58843</strain>
    </source>
</reference>
<keyword evidence="4" id="KW-0347">Helicase</keyword>
<dbReference type="SUPFAM" id="SSF52540">
    <property type="entry name" value="P-loop containing nucleoside triphosphate hydrolases"/>
    <property type="match status" value="1"/>
</dbReference>
<evidence type="ECO:0000313" key="5">
    <source>
        <dbReference type="Proteomes" id="UP000334019"/>
    </source>
</evidence>
<dbReference type="CDD" id="cd06529">
    <property type="entry name" value="S24_LexA-like"/>
    <property type="match status" value="1"/>
</dbReference>
<dbReference type="EMBL" id="CP045851">
    <property type="protein sequence ID" value="QGG94709.1"/>
    <property type="molecule type" value="Genomic_DNA"/>
</dbReference>